<proteinExistence type="predicted"/>
<evidence type="ECO:0000313" key="6">
    <source>
        <dbReference type="Proteomes" id="UP000215902"/>
    </source>
</evidence>
<keyword evidence="1" id="KW-0175">Coiled coil</keyword>
<name>A0A267GWK5_9PLAT</name>
<evidence type="ECO:0000313" key="5">
    <source>
        <dbReference type="EMBL" id="PAA90413.1"/>
    </source>
</evidence>
<protein>
    <submittedName>
        <fullName evidence="5">Uncharacterized protein</fullName>
    </submittedName>
</protein>
<sequence length="132" mass="14402">MNFALKPATSQIIFGVCLLLWILRCAECCPIKIAKEVTKSAFNFGQKKVNKQLYKISDKIHKPDEVAKRVSKIEAKMAADASRRAAAQAAEKAAKEASERAAREAAEAAKKAAEEALKASRDAAKAKNNRWG</sequence>
<evidence type="ECO:0000313" key="3">
    <source>
        <dbReference type="EMBL" id="PAA51526.1"/>
    </source>
</evidence>
<evidence type="ECO:0000256" key="1">
    <source>
        <dbReference type="SAM" id="Coils"/>
    </source>
</evidence>
<feature type="chain" id="PRO_5011916223" evidence="2">
    <location>
        <begin position="29"/>
        <end position="132"/>
    </location>
</feature>
<dbReference type="EMBL" id="NIVC01003410">
    <property type="protein sequence ID" value="PAA51526.1"/>
    <property type="molecule type" value="Genomic_DNA"/>
</dbReference>
<organism evidence="5 6">
    <name type="scientific">Macrostomum lignano</name>
    <dbReference type="NCBI Taxonomy" id="282301"/>
    <lineage>
        <taxon>Eukaryota</taxon>
        <taxon>Metazoa</taxon>
        <taxon>Spiralia</taxon>
        <taxon>Lophotrochozoa</taxon>
        <taxon>Platyhelminthes</taxon>
        <taxon>Rhabditophora</taxon>
        <taxon>Macrostomorpha</taxon>
        <taxon>Macrostomida</taxon>
        <taxon>Macrostomidae</taxon>
        <taxon>Macrostomum</taxon>
    </lineage>
</organism>
<comment type="caution">
    <text evidence="5">The sequence shown here is derived from an EMBL/GenBank/DDBJ whole genome shotgun (WGS) entry which is preliminary data.</text>
</comment>
<keyword evidence="2" id="KW-0732">Signal</keyword>
<feature type="coiled-coil region" evidence="1">
    <location>
        <begin position="87"/>
        <end position="130"/>
    </location>
</feature>
<dbReference type="AlphaFoldDB" id="A0A267GWK5"/>
<reference evidence="5 6" key="1">
    <citation type="submission" date="2017-06" db="EMBL/GenBank/DDBJ databases">
        <title>A platform for efficient transgenesis in Macrostomum lignano, a flatworm model organism for stem cell research.</title>
        <authorList>
            <person name="Berezikov E."/>
        </authorList>
    </citation>
    <scope>NUCLEOTIDE SEQUENCE [LARGE SCALE GENOMIC DNA]</scope>
    <source>
        <strain evidence="5">DV1</strain>
        <tissue evidence="5">Whole organism</tissue>
    </source>
</reference>
<evidence type="ECO:0000256" key="2">
    <source>
        <dbReference type="SAM" id="SignalP"/>
    </source>
</evidence>
<dbReference type="Proteomes" id="UP000215902">
    <property type="component" value="Unassembled WGS sequence"/>
</dbReference>
<evidence type="ECO:0000313" key="4">
    <source>
        <dbReference type="EMBL" id="PAA78408.1"/>
    </source>
</evidence>
<dbReference type="EMBL" id="NIVC01000691">
    <property type="protein sequence ID" value="PAA78408.1"/>
    <property type="molecule type" value="Genomic_DNA"/>
</dbReference>
<gene>
    <name evidence="5" type="ORF">BOX15_Mlig027090g1</name>
    <name evidence="3" type="ORF">BOX15_Mlig027090g2</name>
    <name evidence="4" type="ORF">BOX15_Mlig027090g3</name>
</gene>
<accession>A0A267GWK5</accession>
<dbReference type="EMBL" id="NIVC01000110">
    <property type="protein sequence ID" value="PAA90413.1"/>
    <property type="molecule type" value="Genomic_DNA"/>
</dbReference>
<feature type="signal peptide" evidence="2">
    <location>
        <begin position="1"/>
        <end position="28"/>
    </location>
</feature>
<keyword evidence="6" id="KW-1185">Reference proteome</keyword>